<sequence>MSDNEEVLSTTTANIIRYTKEVMISLYDSPLVQKPEDMPSLLTWFGEDPESPACKNILNGSIITRAPSDKSIILGPTKTNFASSLHGGLKRTDEGSNTSKPSQPNPSRHNHRQPDERSNNTGLKEYRSPRGPSYIGEKGFLHRNENNKTTSDRKFMGSSPPHNNNKRYNDRTSDVKNGMNGNNGRRDYTLNNNNNNNRANGRNNHHNNNNNHQDADAERVPEWMDYTPEAEAEAKEEDMQAQFANDLEAWKSNMKKRDGINENPVVVKPEKKIEESLETLSMEPQQSDPLSFFEEAPVEPRREQKGGSRFAKFFAKREEPMTTAVVEAPVQPQESASSQPRSISLNDLFQGPQLATAGTPTAGQYKQTPPPMQHQHQQLSPQHLQQLHLQQQQPNLRVYSEEDILKSLGAKKATAEAKGNQNEDAMGFNRVLQILSQPKPSLPHSSSSGSGNGDELQGSPKTNRGSPLMTGSPFENKPSSSTSSLSSASNRFNSNLPTSVLRQMSARSSEGKSPSLQSTKPAQPGSNLRYSPGAVKQHLPPHIQAQHQSQQLPQQQQQQQQMPNGIPLPAQYFAYQQPPYSPQPPMMDHRAFEQLVQFNNGDMPPPRGMPPPYLRNGNNSDLPHMMVPHLLPPGQRHITPPPHFNQQQMLHMQGQGQPRFPLQQQQQPMPPHVMANGIPPQMFGKNQGWERQ</sequence>
<feature type="compositionally biased region" description="Low complexity" evidence="1">
    <location>
        <begin position="191"/>
        <end position="212"/>
    </location>
</feature>
<feature type="compositionally biased region" description="Polar residues" evidence="1">
    <location>
        <begin position="356"/>
        <end position="366"/>
    </location>
</feature>
<feature type="compositionally biased region" description="Low complexity" evidence="1">
    <location>
        <begin position="476"/>
        <end position="495"/>
    </location>
</feature>
<feature type="compositionally biased region" description="Basic and acidic residues" evidence="1">
    <location>
        <begin position="112"/>
        <end position="128"/>
    </location>
</feature>
<feature type="compositionally biased region" description="Polar residues" evidence="1">
    <location>
        <begin position="95"/>
        <end position="107"/>
    </location>
</feature>
<reference evidence="2 3" key="1">
    <citation type="submission" date="2014-09" db="EMBL/GenBank/DDBJ databases">
        <authorList>
            <person name="Ellenberger Sabrina"/>
        </authorList>
    </citation>
    <scope>NUCLEOTIDE SEQUENCE [LARGE SCALE GENOMIC DNA]</scope>
    <source>
        <strain evidence="2 3">CBS 412.66</strain>
    </source>
</reference>
<keyword evidence="3" id="KW-1185">Reference proteome</keyword>
<evidence type="ECO:0000313" key="3">
    <source>
        <dbReference type="Proteomes" id="UP000054107"/>
    </source>
</evidence>
<accession>A0A0B7MVP5</accession>
<feature type="region of interest" description="Disordered" evidence="1">
    <location>
        <begin position="436"/>
        <end position="562"/>
    </location>
</feature>
<feature type="compositionally biased region" description="Low complexity" evidence="1">
    <location>
        <begin position="544"/>
        <end position="562"/>
    </location>
</feature>
<name>A0A0B7MVP5_9FUNG</name>
<protein>
    <submittedName>
        <fullName evidence="2">Uncharacterized protein</fullName>
    </submittedName>
</protein>
<feature type="region of interest" description="Disordered" evidence="1">
    <location>
        <begin position="83"/>
        <end position="217"/>
    </location>
</feature>
<evidence type="ECO:0000256" key="1">
    <source>
        <dbReference type="SAM" id="MobiDB-lite"/>
    </source>
</evidence>
<evidence type="ECO:0000313" key="2">
    <source>
        <dbReference type="EMBL" id="CEP09202.1"/>
    </source>
</evidence>
<feature type="compositionally biased region" description="Low complexity" evidence="1">
    <location>
        <begin position="373"/>
        <end position="393"/>
    </location>
</feature>
<gene>
    <name evidence="2" type="primary">PARPA_02679.1 scaffold 5218</name>
</gene>
<feature type="compositionally biased region" description="Polar residues" evidence="1">
    <location>
        <begin position="496"/>
        <end position="529"/>
    </location>
</feature>
<dbReference type="Proteomes" id="UP000054107">
    <property type="component" value="Unassembled WGS sequence"/>
</dbReference>
<feature type="compositionally biased region" description="Basic and acidic residues" evidence="1">
    <location>
        <begin position="139"/>
        <end position="155"/>
    </location>
</feature>
<organism evidence="2 3">
    <name type="scientific">Parasitella parasitica</name>
    <dbReference type="NCBI Taxonomy" id="35722"/>
    <lineage>
        <taxon>Eukaryota</taxon>
        <taxon>Fungi</taxon>
        <taxon>Fungi incertae sedis</taxon>
        <taxon>Mucoromycota</taxon>
        <taxon>Mucoromycotina</taxon>
        <taxon>Mucoromycetes</taxon>
        <taxon>Mucorales</taxon>
        <taxon>Mucorineae</taxon>
        <taxon>Mucoraceae</taxon>
        <taxon>Parasitella</taxon>
    </lineage>
</organism>
<dbReference type="AlphaFoldDB" id="A0A0B7MVP5"/>
<dbReference type="OrthoDB" id="2504266at2759"/>
<dbReference type="STRING" id="35722.A0A0B7MVP5"/>
<feature type="region of interest" description="Disordered" evidence="1">
    <location>
        <begin position="352"/>
        <end position="393"/>
    </location>
</feature>
<feature type="compositionally biased region" description="Low complexity" evidence="1">
    <location>
        <begin position="436"/>
        <end position="449"/>
    </location>
</feature>
<dbReference type="EMBL" id="LN721303">
    <property type="protein sequence ID" value="CEP09202.1"/>
    <property type="molecule type" value="Genomic_DNA"/>
</dbReference>
<proteinExistence type="predicted"/>